<dbReference type="AlphaFoldDB" id="A0A6S6R0T4"/>
<dbReference type="GO" id="GO:0019878">
    <property type="term" value="P:lysine biosynthetic process via aminoadipic acid"/>
    <property type="evidence" value="ECO:0007669"/>
    <property type="project" value="TreeGrafter"/>
</dbReference>
<dbReference type="InterPro" id="IPR037143">
    <property type="entry name" value="4-PPantetheinyl_Trfase_dom_sf"/>
</dbReference>
<dbReference type="InterPro" id="IPR050559">
    <property type="entry name" value="P-Pant_transferase_sf"/>
</dbReference>
<evidence type="ECO:0000256" key="1">
    <source>
        <dbReference type="ARBA" id="ARBA00010990"/>
    </source>
</evidence>
<organism evidence="5 6">
    <name type="scientific">Anaerocolumna cellulosilytica</name>
    <dbReference type="NCBI Taxonomy" id="433286"/>
    <lineage>
        <taxon>Bacteria</taxon>
        <taxon>Bacillati</taxon>
        <taxon>Bacillota</taxon>
        <taxon>Clostridia</taxon>
        <taxon>Lachnospirales</taxon>
        <taxon>Lachnospiraceae</taxon>
        <taxon>Anaerocolumna</taxon>
    </lineage>
</organism>
<dbReference type="PANTHER" id="PTHR12215">
    <property type="entry name" value="PHOSPHOPANTETHEINE TRANSFERASE"/>
    <property type="match status" value="1"/>
</dbReference>
<dbReference type="Pfam" id="PF22624">
    <property type="entry name" value="AASDHPPT_N"/>
    <property type="match status" value="1"/>
</dbReference>
<dbReference type="PANTHER" id="PTHR12215:SF10">
    <property type="entry name" value="L-AMINOADIPATE-SEMIALDEHYDE DEHYDROGENASE-PHOSPHOPANTETHEINYL TRANSFERASE"/>
    <property type="match status" value="1"/>
</dbReference>
<protein>
    <submittedName>
        <fullName evidence="5">Uncharacterized protein</fullName>
    </submittedName>
</protein>
<comment type="similarity">
    <text evidence="1">Belongs to the P-Pant transferase superfamily. Gsp/Sfp/HetI/AcpT family.</text>
</comment>
<feature type="domain" description="4'-phosphopantetheinyl transferase N-terminal" evidence="4">
    <location>
        <begin position="18"/>
        <end position="92"/>
    </location>
</feature>
<accession>A0A6S6R0T4</accession>
<dbReference type="KEGG" id="acel:acsn021_07740"/>
<evidence type="ECO:0000259" key="3">
    <source>
        <dbReference type="Pfam" id="PF01648"/>
    </source>
</evidence>
<evidence type="ECO:0000256" key="2">
    <source>
        <dbReference type="ARBA" id="ARBA00022679"/>
    </source>
</evidence>
<dbReference type="Proteomes" id="UP000515561">
    <property type="component" value="Chromosome"/>
</dbReference>
<reference evidence="5 6" key="1">
    <citation type="journal article" date="2016" name="Int. J. Syst. Evol. Microbiol.">
        <title>Descriptions of Anaerotaenia torta gen. nov., sp. nov. and Anaerocolumna cellulosilytica gen. nov., sp. nov. isolated from a methanogenic reactor of cattle waste.</title>
        <authorList>
            <person name="Uek A."/>
            <person name="Ohtaki Y."/>
            <person name="Kaku N."/>
            <person name="Ueki K."/>
        </authorList>
    </citation>
    <scope>NUCLEOTIDE SEQUENCE [LARGE SCALE GENOMIC DNA]</scope>
    <source>
        <strain evidence="5 6">SN021</strain>
    </source>
</reference>
<feature type="domain" description="4'-phosphopantetheinyl transferase" evidence="3">
    <location>
        <begin position="98"/>
        <end position="186"/>
    </location>
</feature>
<keyword evidence="6" id="KW-1185">Reference proteome</keyword>
<dbReference type="SUPFAM" id="SSF56214">
    <property type="entry name" value="4'-phosphopantetheinyl transferase"/>
    <property type="match status" value="2"/>
</dbReference>
<dbReference type="InterPro" id="IPR008278">
    <property type="entry name" value="4-PPantetheinyl_Trfase_dom"/>
</dbReference>
<dbReference type="GO" id="GO:0008897">
    <property type="term" value="F:holo-[acyl-carrier-protein] synthase activity"/>
    <property type="evidence" value="ECO:0007669"/>
    <property type="project" value="InterPro"/>
</dbReference>
<name>A0A6S6R0T4_9FIRM</name>
<dbReference type="InterPro" id="IPR055066">
    <property type="entry name" value="AASDHPPT_N"/>
</dbReference>
<dbReference type="Gene3D" id="3.90.470.20">
    <property type="entry name" value="4'-phosphopantetheinyl transferase domain"/>
    <property type="match status" value="2"/>
</dbReference>
<dbReference type="GO" id="GO:0000287">
    <property type="term" value="F:magnesium ion binding"/>
    <property type="evidence" value="ECO:0007669"/>
    <property type="project" value="InterPro"/>
</dbReference>
<evidence type="ECO:0000313" key="6">
    <source>
        <dbReference type="Proteomes" id="UP000515561"/>
    </source>
</evidence>
<dbReference type="Pfam" id="PF01648">
    <property type="entry name" value="ACPS"/>
    <property type="match status" value="1"/>
</dbReference>
<sequence>MNIETISEREWEFYYSKINLLPIVCQKKIKNIKYPQKQKLSLMGWLMHKFLLSERCKDVKESELVFNKEGKPFHKNSKWQFNISHSYPWVCLGISCSSIGIDIESKFVSEPEKVLEIFSADERNWIQVKSNNSTEKMKYYIQCLWSAKEAWLKYLGTGFSTQNTELPFALEEGELIHHYIKKDETKVYLHQTPVKRGSVLSVCLEFQEYTIEYLTGNQVKSYIEKEQLLC</sequence>
<keyword evidence="2" id="KW-0808">Transferase</keyword>
<dbReference type="EMBL" id="AP023367">
    <property type="protein sequence ID" value="BCJ93205.1"/>
    <property type="molecule type" value="Genomic_DNA"/>
</dbReference>
<gene>
    <name evidence="5" type="ORF">acsn021_07740</name>
</gene>
<proteinExistence type="inferred from homology"/>
<evidence type="ECO:0000259" key="4">
    <source>
        <dbReference type="Pfam" id="PF22624"/>
    </source>
</evidence>
<dbReference type="GO" id="GO:0005829">
    <property type="term" value="C:cytosol"/>
    <property type="evidence" value="ECO:0007669"/>
    <property type="project" value="TreeGrafter"/>
</dbReference>
<evidence type="ECO:0000313" key="5">
    <source>
        <dbReference type="EMBL" id="BCJ93205.1"/>
    </source>
</evidence>